<sequence>MDVAERIKVIELIQAVIASDGVVAEEERAFLRRIVERFGLGTEYSEGHGDPSDAGRITSTLRALAPDVQARVMALLVDAAVADGRVRPQERAILLASAAALGIEADALEERISLRLKSSAPGG</sequence>
<dbReference type="InterPro" id="IPR029024">
    <property type="entry name" value="TerB-like"/>
</dbReference>
<gene>
    <name evidence="2" type="ORF">AKJ09_09293</name>
</gene>
<name>A0A0K1QB39_9BACT</name>
<evidence type="ECO:0000313" key="3">
    <source>
        <dbReference type="Proteomes" id="UP000064967"/>
    </source>
</evidence>
<dbReference type="AlphaFoldDB" id="A0A0K1QB39"/>
<proteinExistence type="predicted"/>
<dbReference type="EMBL" id="CP012333">
    <property type="protein sequence ID" value="AKV02630.1"/>
    <property type="molecule type" value="Genomic_DNA"/>
</dbReference>
<dbReference type="STRING" id="1391654.AKJ09_09293"/>
<evidence type="ECO:0000259" key="1">
    <source>
        <dbReference type="Pfam" id="PF05099"/>
    </source>
</evidence>
<reference evidence="2 3" key="1">
    <citation type="submission" date="2015-08" db="EMBL/GenBank/DDBJ databases">
        <authorList>
            <person name="Babu N.S."/>
            <person name="Beckwith C.J."/>
            <person name="Beseler K.G."/>
            <person name="Brison A."/>
            <person name="Carone J.V."/>
            <person name="Caskin T.P."/>
            <person name="Diamond M."/>
            <person name="Durham M.E."/>
            <person name="Foxe J.M."/>
            <person name="Go M."/>
            <person name="Henderson B.A."/>
            <person name="Jones I.B."/>
            <person name="McGettigan J.A."/>
            <person name="Micheletti S.J."/>
            <person name="Nasrallah M.E."/>
            <person name="Ortiz D."/>
            <person name="Piller C.R."/>
            <person name="Privatt S.R."/>
            <person name="Schneider S.L."/>
            <person name="Sharp S."/>
            <person name="Smith T.C."/>
            <person name="Stanton J.D."/>
            <person name="Ullery H.E."/>
            <person name="Wilson R.J."/>
            <person name="Serrano M.G."/>
            <person name="Buck G."/>
            <person name="Lee V."/>
            <person name="Wang Y."/>
            <person name="Carvalho R."/>
            <person name="Voegtly L."/>
            <person name="Shi R."/>
            <person name="Duckworth R."/>
            <person name="Johnson A."/>
            <person name="Loviza R."/>
            <person name="Walstead R."/>
            <person name="Shah Z."/>
            <person name="Kiflezghi M."/>
            <person name="Wade K."/>
            <person name="Ball S.L."/>
            <person name="Bradley K.W."/>
            <person name="Asai D.J."/>
            <person name="Bowman C.A."/>
            <person name="Russell D.A."/>
            <person name="Pope W.H."/>
            <person name="Jacobs-Sera D."/>
            <person name="Hendrix R.W."/>
            <person name="Hatfull G.F."/>
        </authorList>
    </citation>
    <scope>NUCLEOTIDE SEQUENCE [LARGE SCALE GENOMIC DNA]</scope>
    <source>
        <strain evidence="2 3">DSM 27648</strain>
    </source>
</reference>
<dbReference type="Pfam" id="PF05099">
    <property type="entry name" value="TerB"/>
    <property type="match status" value="1"/>
</dbReference>
<dbReference type="CDD" id="cd07177">
    <property type="entry name" value="terB_like"/>
    <property type="match status" value="1"/>
</dbReference>
<evidence type="ECO:0000313" key="2">
    <source>
        <dbReference type="EMBL" id="AKV02630.1"/>
    </source>
</evidence>
<dbReference type="Proteomes" id="UP000064967">
    <property type="component" value="Chromosome"/>
</dbReference>
<protein>
    <recommendedName>
        <fullName evidence="1">Co-chaperone DjlA N-terminal domain-containing protein</fullName>
    </recommendedName>
</protein>
<dbReference type="SUPFAM" id="SSF158682">
    <property type="entry name" value="TerB-like"/>
    <property type="match status" value="1"/>
</dbReference>
<keyword evidence="3" id="KW-1185">Reference proteome</keyword>
<dbReference type="Gene3D" id="1.10.3680.10">
    <property type="entry name" value="TerB-like"/>
    <property type="match status" value="1"/>
</dbReference>
<accession>A0A0K1QB39</accession>
<dbReference type="InterPro" id="IPR007791">
    <property type="entry name" value="DjlA_N"/>
</dbReference>
<organism evidence="2 3">
    <name type="scientific">Labilithrix luteola</name>
    <dbReference type="NCBI Taxonomy" id="1391654"/>
    <lineage>
        <taxon>Bacteria</taxon>
        <taxon>Pseudomonadati</taxon>
        <taxon>Myxococcota</taxon>
        <taxon>Polyangia</taxon>
        <taxon>Polyangiales</taxon>
        <taxon>Labilitrichaceae</taxon>
        <taxon>Labilithrix</taxon>
    </lineage>
</organism>
<dbReference type="KEGG" id="llu:AKJ09_09293"/>
<dbReference type="RefSeq" id="WP_169928311.1">
    <property type="nucleotide sequence ID" value="NZ_CP012333.1"/>
</dbReference>
<feature type="domain" description="Co-chaperone DjlA N-terminal" evidence="1">
    <location>
        <begin position="48"/>
        <end position="108"/>
    </location>
</feature>